<dbReference type="AlphaFoldDB" id="A0A7J0E9N7"/>
<keyword evidence="3" id="KW-1185">Reference proteome</keyword>
<reference evidence="2 3" key="1">
    <citation type="submission" date="2019-07" db="EMBL/GenBank/DDBJ databases">
        <title>De Novo Assembly of kiwifruit Actinidia rufa.</title>
        <authorList>
            <person name="Sugita-Konishi S."/>
            <person name="Sato K."/>
            <person name="Mori E."/>
            <person name="Abe Y."/>
            <person name="Kisaki G."/>
            <person name="Hamano K."/>
            <person name="Suezawa K."/>
            <person name="Otani M."/>
            <person name="Fukuda T."/>
            <person name="Manabe T."/>
            <person name="Gomi K."/>
            <person name="Tabuchi M."/>
            <person name="Akimitsu K."/>
            <person name="Kataoka I."/>
        </authorList>
    </citation>
    <scope>NUCLEOTIDE SEQUENCE [LARGE SCALE GENOMIC DNA]</scope>
    <source>
        <strain evidence="3">cv. Fuchu</strain>
    </source>
</reference>
<dbReference type="OrthoDB" id="696786at2759"/>
<comment type="caution">
    <text evidence="2">The sequence shown here is derived from an EMBL/GenBank/DDBJ whole genome shotgun (WGS) entry which is preliminary data.</text>
</comment>
<accession>A0A7J0E9N7</accession>
<gene>
    <name evidence="2" type="ORF">Acr_02g0014440</name>
</gene>
<feature type="compositionally biased region" description="Acidic residues" evidence="1">
    <location>
        <begin position="71"/>
        <end position="104"/>
    </location>
</feature>
<feature type="compositionally biased region" description="Basic and acidic residues" evidence="1">
    <location>
        <begin position="105"/>
        <end position="133"/>
    </location>
</feature>
<protein>
    <submittedName>
        <fullName evidence="2">Uncharacterized protein</fullName>
    </submittedName>
</protein>
<evidence type="ECO:0000256" key="1">
    <source>
        <dbReference type="SAM" id="MobiDB-lite"/>
    </source>
</evidence>
<feature type="compositionally biased region" description="Acidic residues" evidence="1">
    <location>
        <begin position="134"/>
        <end position="162"/>
    </location>
</feature>
<feature type="region of interest" description="Disordered" evidence="1">
    <location>
        <begin position="1"/>
        <end position="194"/>
    </location>
</feature>
<evidence type="ECO:0000313" key="2">
    <source>
        <dbReference type="EMBL" id="GFY83204.1"/>
    </source>
</evidence>
<sequence length="235" mass="26186">MAEVKNDEEQLQQHEHTLPEKRKPDLTSVDENKDEIGIENGAENESGNSKKKQKSEFSAHDTIFPSVAEEKEIDDDDDDDDEEDEYITDDDDSDDEDEDDEDSDEHSNGKAEVVDRKGKGIMRDDKGKGKMIEESDDTSDGLDDSDGDSSDLSDDPLAEVDLDNILPSRTRGRVHRPGVHISDDLGNNVDDDRDDSDAYNVLKQLLRCSVRVVKRWCATIGGGAMKGLWHHGVKG</sequence>
<proteinExistence type="predicted"/>
<feature type="compositionally biased region" description="Basic and acidic residues" evidence="1">
    <location>
        <begin position="1"/>
        <end position="36"/>
    </location>
</feature>
<dbReference type="EMBL" id="BJWL01000002">
    <property type="protein sequence ID" value="GFY83204.1"/>
    <property type="molecule type" value="Genomic_DNA"/>
</dbReference>
<dbReference type="Proteomes" id="UP000585474">
    <property type="component" value="Unassembled WGS sequence"/>
</dbReference>
<evidence type="ECO:0000313" key="3">
    <source>
        <dbReference type="Proteomes" id="UP000585474"/>
    </source>
</evidence>
<dbReference type="PANTHER" id="PTHR36899">
    <property type="entry name" value="OS04G0395700 PROTEIN"/>
    <property type="match status" value="1"/>
</dbReference>
<organism evidence="2 3">
    <name type="scientific">Actinidia rufa</name>
    <dbReference type="NCBI Taxonomy" id="165716"/>
    <lineage>
        <taxon>Eukaryota</taxon>
        <taxon>Viridiplantae</taxon>
        <taxon>Streptophyta</taxon>
        <taxon>Embryophyta</taxon>
        <taxon>Tracheophyta</taxon>
        <taxon>Spermatophyta</taxon>
        <taxon>Magnoliopsida</taxon>
        <taxon>eudicotyledons</taxon>
        <taxon>Gunneridae</taxon>
        <taxon>Pentapetalae</taxon>
        <taxon>asterids</taxon>
        <taxon>Ericales</taxon>
        <taxon>Actinidiaceae</taxon>
        <taxon>Actinidia</taxon>
    </lineage>
</organism>
<name>A0A7J0E9N7_9ERIC</name>
<dbReference type="PANTHER" id="PTHR36899:SF3">
    <property type="entry name" value="F13K23.8 PROTEIN"/>
    <property type="match status" value="1"/>
</dbReference>